<protein>
    <submittedName>
        <fullName evidence="2">Methyltransferase domain-containing protein</fullName>
    </submittedName>
</protein>
<organism evidence="2">
    <name type="scientific">Caldilineaceae bacterium SB0661_bin_32</name>
    <dbReference type="NCBI Taxonomy" id="2605255"/>
    <lineage>
        <taxon>Bacteria</taxon>
        <taxon>Bacillati</taxon>
        <taxon>Chloroflexota</taxon>
        <taxon>Caldilineae</taxon>
        <taxon>Caldilineales</taxon>
        <taxon>Caldilineaceae</taxon>
    </lineage>
</organism>
<evidence type="ECO:0000313" key="2">
    <source>
        <dbReference type="EMBL" id="MYC94905.1"/>
    </source>
</evidence>
<dbReference type="SUPFAM" id="SSF53335">
    <property type="entry name" value="S-adenosyl-L-methionine-dependent methyltransferases"/>
    <property type="match status" value="1"/>
</dbReference>
<sequence length="296" mass="32586">MADLSKLERDLAALERDSTLHDSDNLAARFEALKTLDFLEEAFQIQAGHRFAASGLRRVHALQGDLEGRNQALFRNLRSGIRTGTVTPGQLRTLLESNCRYRRGDTACMHWGADAADALAAGLFRSDCPPHEWDGGDSEMIHYESTPVSAVLELVDRVPMTCADRFVDIGSGLGQVVLLLHLLAGVEAMGLEVVPAYVERARGEAARLGVDGVSFREGDARSADLCGGTIYFLFSPFRGQMLQTVLNRLRHEARTRRLTVCSFGPCTEQIAGEPWLTLQEAGMNHEFRLAVFHSNS</sequence>
<gene>
    <name evidence="2" type="ORF">F4X14_08030</name>
</gene>
<accession>A0A6B1D5Z6</accession>
<evidence type="ECO:0000259" key="1">
    <source>
        <dbReference type="Pfam" id="PF13847"/>
    </source>
</evidence>
<proteinExistence type="predicted"/>
<dbReference type="GO" id="GO:0008168">
    <property type="term" value="F:methyltransferase activity"/>
    <property type="evidence" value="ECO:0007669"/>
    <property type="project" value="UniProtKB-KW"/>
</dbReference>
<dbReference type="CDD" id="cd02440">
    <property type="entry name" value="AdoMet_MTases"/>
    <property type="match status" value="1"/>
</dbReference>
<comment type="caution">
    <text evidence="2">The sequence shown here is derived from an EMBL/GenBank/DDBJ whole genome shotgun (WGS) entry which is preliminary data.</text>
</comment>
<dbReference type="Gene3D" id="3.40.50.150">
    <property type="entry name" value="Vaccinia Virus protein VP39"/>
    <property type="match status" value="1"/>
</dbReference>
<reference evidence="2" key="1">
    <citation type="submission" date="2019-09" db="EMBL/GenBank/DDBJ databases">
        <title>Characterisation of the sponge microbiome using genome-centric metagenomics.</title>
        <authorList>
            <person name="Engelberts J.P."/>
            <person name="Robbins S.J."/>
            <person name="De Goeij J.M."/>
            <person name="Aranda M."/>
            <person name="Bell S.C."/>
            <person name="Webster N.S."/>
        </authorList>
    </citation>
    <scope>NUCLEOTIDE SEQUENCE</scope>
    <source>
        <strain evidence="2">SB0661_bin_32</strain>
    </source>
</reference>
<keyword evidence="2" id="KW-0808">Transferase</keyword>
<feature type="domain" description="Methyltransferase" evidence="1">
    <location>
        <begin position="164"/>
        <end position="222"/>
    </location>
</feature>
<name>A0A6B1D5Z6_9CHLR</name>
<dbReference type="InterPro" id="IPR029063">
    <property type="entry name" value="SAM-dependent_MTases_sf"/>
</dbReference>
<dbReference type="Pfam" id="PF13847">
    <property type="entry name" value="Methyltransf_31"/>
    <property type="match status" value="1"/>
</dbReference>
<dbReference type="EMBL" id="VXMH01000036">
    <property type="protein sequence ID" value="MYC94905.1"/>
    <property type="molecule type" value="Genomic_DNA"/>
</dbReference>
<dbReference type="InterPro" id="IPR025714">
    <property type="entry name" value="Methyltranfer_dom"/>
</dbReference>
<keyword evidence="2" id="KW-0489">Methyltransferase</keyword>
<dbReference type="AlphaFoldDB" id="A0A6B1D5Z6"/>
<dbReference type="GO" id="GO:0032259">
    <property type="term" value="P:methylation"/>
    <property type="evidence" value="ECO:0007669"/>
    <property type="project" value="UniProtKB-KW"/>
</dbReference>